<sequence>MRRLHLAALAASLAGAAALGGCAEDGYGYSGVSLGYASGGYYDGYDPYYSYGPSSYFGWYGDYYYPGTGYYVYDRYRRPHRWNQGQQRYWYDRGRSWRGERRQNWEGFGRYRGERRDWRGPEGWQNRPERRYRRD</sequence>
<feature type="signal peptide" evidence="1">
    <location>
        <begin position="1"/>
        <end position="23"/>
    </location>
</feature>
<gene>
    <name evidence="2" type="ORF">MZO42_12580</name>
</gene>
<feature type="chain" id="PRO_5047297934" description="Peptidase" evidence="1">
    <location>
        <begin position="24"/>
        <end position="135"/>
    </location>
</feature>
<proteinExistence type="predicted"/>
<accession>A0ABU3N6P2</accession>
<organism evidence="2">
    <name type="scientific">Sphingomonas psychrotolerans</name>
    <dbReference type="NCBI Taxonomy" id="1327635"/>
    <lineage>
        <taxon>Bacteria</taxon>
        <taxon>Pseudomonadati</taxon>
        <taxon>Pseudomonadota</taxon>
        <taxon>Alphaproteobacteria</taxon>
        <taxon>Sphingomonadales</taxon>
        <taxon>Sphingomonadaceae</taxon>
        <taxon>Sphingomonas</taxon>
    </lineage>
</organism>
<evidence type="ECO:0000256" key="1">
    <source>
        <dbReference type="SAM" id="SignalP"/>
    </source>
</evidence>
<evidence type="ECO:0000313" key="2">
    <source>
        <dbReference type="EMBL" id="MDT8759534.1"/>
    </source>
</evidence>
<dbReference type="EMBL" id="JALMLT010000003">
    <property type="protein sequence ID" value="MDT8759534.1"/>
    <property type="molecule type" value="Genomic_DNA"/>
</dbReference>
<evidence type="ECO:0008006" key="3">
    <source>
        <dbReference type="Google" id="ProtNLM"/>
    </source>
</evidence>
<protein>
    <recommendedName>
        <fullName evidence="3">Peptidase</fullName>
    </recommendedName>
</protein>
<reference evidence="2" key="1">
    <citation type="submission" date="2022-04" db="EMBL/GenBank/DDBJ databases">
        <title>Tomato heritable bacteria conferring resistance against bacterial wilt.</title>
        <authorList>
            <person name="Yin J."/>
        </authorList>
    </citation>
    <scope>NUCLEOTIDE SEQUENCE</scope>
    <source>
        <strain evidence="2">Cra20</strain>
    </source>
</reference>
<dbReference type="PROSITE" id="PS51257">
    <property type="entry name" value="PROKAR_LIPOPROTEIN"/>
    <property type="match status" value="1"/>
</dbReference>
<comment type="caution">
    <text evidence="2">The sequence shown here is derived from an EMBL/GenBank/DDBJ whole genome shotgun (WGS) entry which is preliminary data.</text>
</comment>
<name>A0ABU3N6P2_9SPHN</name>
<keyword evidence="1" id="KW-0732">Signal</keyword>